<reference evidence="5" key="1">
    <citation type="submission" date="2014-11" db="EMBL/GenBank/DDBJ databases">
        <title>Molecular phylogeny of cliff fern family Woodsiaceae with morphological implications.</title>
        <authorList>
            <person name="Shao Y.-Z."/>
            <person name="Wei R."/>
            <person name="Zhang X.-C."/>
        </authorList>
    </citation>
    <scope>NUCLEOTIDE SEQUENCE</scope>
</reference>
<dbReference type="GO" id="GO:0005929">
    <property type="term" value="C:cilium"/>
    <property type="evidence" value="ECO:0007669"/>
    <property type="project" value="UniProtKB-ARBA"/>
</dbReference>
<organism evidence="5">
    <name type="scientific">Chromera velia CCMP2878</name>
    <dbReference type="NCBI Taxonomy" id="1169474"/>
    <lineage>
        <taxon>Eukaryota</taxon>
        <taxon>Sar</taxon>
        <taxon>Alveolata</taxon>
        <taxon>Colpodellida</taxon>
        <taxon>Chromeraceae</taxon>
        <taxon>Chromera</taxon>
    </lineage>
</organism>
<keyword evidence="1 3" id="KW-0853">WD repeat</keyword>
<dbReference type="PANTHER" id="PTHR13720">
    <property type="entry name" value="WD-40 REPEAT PROTEIN"/>
    <property type="match status" value="1"/>
</dbReference>
<dbReference type="SMART" id="SM00320">
    <property type="entry name" value="WD40"/>
    <property type="match status" value="9"/>
</dbReference>
<evidence type="ECO:0000256" key="3">
    <source>
        <dbReference type="PROSITE-ProRule" id="PRU00221"/>
    </source>
</evidence>
<evidence type="ECO:0008006" key="6">
    <source>
        <dbReference type="Google" id="ProtNLM"/>
    </source>
</evidence>
<evidence type="ECO:0000256" key="2">
    <source>
        <dbReference type="ARBA" id="ARBA00022737"/>
    </source>
</evidence>
<dbReference type="PROSITE" id="PS00678">
    <property type="entry name" value="WD_REPEATS_1"/>
    <property type="match status" value="1"/>
</dbReference>
<dbReference type="InterPro" id="IPR015943">
    <property type="entry name" value="WD40/YVTN_repeat-like_dom_sf"/>
</dbReference>
<dbReference type="PROSITE" id="PS50294">
    <property type="entry name" value="WD_REPEATS_REGION"/>
    <property type="match status" value="2"/>
</dbReference>
<evidence type="ECO:0000256" key="1">
    <source>
        <dbReference type="ARBA" id="ARBA00022574"/>
    </source>
</evidence>
<accession>A0A0K6SAM4</accession>
<dbReference type="VEuPathDB" id="CryptoDB:Cvel_45"/>
<protein>
    <recommendedName>
        <fullName evidence="6">Anaphase-promoting complex subunit 4 WD40 domain-containing protein</fullName>
    </recommendedName>
</protein>
<sequence>MPSECGLELEHTLGCNANHPGIVCYHPNKENYVFGAGGSVVIGSLTDPFDQQFLTGHDNLVTCVALDPFGESIASGQRGENADVIVWDFADKKLRFRFSEHDHGIMCLAFSHDGRFLTSCGDAHDERMFIWDVHAGTIVVWVTLNPNPTEAVLFGGFVRDIKRRDTHIYQMATCGRKGVVLWAVDVVKGEALGVPAQQMAHTVQSRLYISLAFSKDGDWLYAGSSTGDVACISLRTKNLHASVQVCGKGACAMTCLPDGELVVGGGDGTVTLLAGKGIDFEAVKRVTLDGPILTLRPSPDDAEVIVASAEGSVIRLGSQDLNFQVLSHNPGEALNFVRFPAGMSDCFLSGDRGGYMTCWDQDGWVARFKRFLWQKVAPTCADASTEVALTGWTDGRVRCYDMSRGLELWHLDYAQKEGVTSVELSKNQRFFVTSGEDGSVRIFQMKTREMAGHLQGHTARVSRALLSADNQQVVSVGRDRTMMLWDLRTQKRLTSHFVRGGGINGVCLSPSDPNVAVTISQPREMMWWDFRSPKPTRTLVMEKEQLSIAASKSIGTRPYVAVGGSDRIVRLFDMDEGRHLVSGEAHTAGVSSLDFSADDKQIVSAGLDQTLCIWNFFPSGSVGAVTGGAGQGQGVPDPQECDGGEDGGGNIPPPSDEVGEGTQEGGLMNTADLLQGSTLN</sequence>
<dbReference type="AlphaFoldDB" id="A0A0K6SAM4"/>
<dbReference type="PhylomeDB" id="A0A0K6SAM4"/>
<dbReference type="Gene3D" id="2.130.10.10">
    <property type="entry name" value="YVTN repeat-like/Quinoprotein amine dehydrogenase"/>
    <property type="match status" value="3"/>
</dbReference>
<keyword evidence="2" id="KW-0677">Repeat</keyword>
<feature type="region of interest" description="Disordered" evidence="4">
    <location>
        <begin position="627"/>
        <end position="680"/>
    </location>
</feature>
<dbReference type="InterPro" id="IPR011047">
    <property type="entry name" value="Quinoprotein_ADH-like_sf"/>
</dbReference>
<feature type="repeat" description="WD" evidence="3">
    <location>
        <begin position="583"/>
        <end position="615"/>
    </location>
</feature>
<dbReference type="InterPro" id="IPR036322">
    <property type="entry name" value="WD40_repeat_dom_sf"/>
</dbReference>
<dbReference type="InterPro" id="IPR050630">
    <property type="entry name" value="WD_repeat_EMAP"/>
</dbReference>
<dbReference type="InterPro" id="IPR019775">
    <property type="entry name" value="WD40_repeat_CS"/>
</dbReference>
<evidence type="ECO:0000313" key="5">
    <source>
        <dbReference type="EMBL" id="CUC10602.1"/>
    </source>
</evidence>
<feature type="repeat" description="WD" evidence="3">
    <location>
        <begin position="412"/>
        <end position="453"/>
    </location>
</feature>
<dbReference type="PANTHER" id="PTHR13720:SF39">
    <property type="entry name" value="F-BOX DOMAIN-CONTAINING PROTEIN"/>
    <property type="match status" value="1"/>
</dbReference>
<dbReference type="SUPFAM" id="SSF50998">
    <property type="entry name" value="Quinoprotein alcohol dehydrogenase-like"/>
    <property type="match status" value="1"/>
</dbReference>
<proteinExistence type="predicted"/>
<feature type="repeat" description="WD" evidence="3">
    <location>
        <begin position="454"/>
        <end position="495"/>
    </location>
</feature>
<evidence type="ECO:0000256" key="4">
    <source>
        <dbReference type="SAM" id="MobiDB-lite"/>
    </source>
</evidence>
<dbReference type="SUPFAM" id="SSF50978">
    <property type="entry name" value="WD40 repeat-like"/>
    <property type="match status" value="1"/>
</dbReference>
<dbReference type="Pfam" id="PF00400">
    <property type="entry name" value="WD40"/>
    <property type="match status" value="5"/>
</dbReference>
<dbReference type="InterPro" id="IPR001680">
    <property type="entry name" value="WD40_rpt"/>
</dbReference>
<gene>
    <name evidence="5" type="ORF">Cvel_45.t1.CR1</name>
</gene>
<name>A0A0K6SAM4_9ALVE</name>
<dbReference type="PROSITE" id="PS50082">
    <property type="entry name" value="WD_REPEATS_2"/>
    <property type="match status" value="3"/>
</dbReference>
<dbReference type="EMBL" id="CDMZ01004701">
    <property type="protein sequence ID" value="CUC10602.1"/>
    <property type="molecule type" value="Genomic_DNA"/>
</dbReference>